<dbReference type="EMBL" id="CM035410">
    <property type="protein sequence ID" value="KAH7436572.1"/>
    <property type="molecule type" value="Genomic_DNA"/>
</dbReference>
<dbReference type="NCBIfam" id="TIGR00231">
    <property type="entry name" value="small_GTP"/>
    <property type="match status" value="1"/>
</dbReference>
<evidence type="ECO:0000256" key="3">
    <source>
        <dbReference type="ARBA" id="ARBA00023134"/>
    </source>
</evidence>
<dbReference type="SUPFAM" id="SSF52540">
    <property type="entry name" value="P-loop containing nucleoside triphosphate hydrolases"/>
    <property type="match status" value="1"/>
</dbReference>
<dbReference type="PROSITE" id="PS51419">
    <property type="entry name" value="RAB"/>
    <property type="match status" value="1"/>
</dbReference>
<keyword evidence="2" id="KW-0547">Nucleotide-binding</keyword>
<keyword evidence="6" id="KW-1185">Reference proteome</keyword>
<dbReference type="GO" id="GO:0005525">
    <property type="term" value="F:GTP binding"/>
    <property type="evidence" value="ECO:0007669"/>
    <property type="project" value="UniProtKB-KW"/>
</dbReference>
<evidence type="ECO:0000256" key="1">
    <source>
        <dbReference type="ARBA" id="ARBA00022528"/>
    </source>
</evidence>
<comment type="caution">
    <text evidence="5">The sequence shown here is derived from an EMBL/GenBank/DDBJ whole genome shotgun (WGS) entry which is preliminary data.</text>
</comment>
<evidence type="ECO:0000256" key="2">
    <source>
        <dbReference type="ARBA" id="ARBA00022741"/>
    </source>
</evidence>
<keyword evidence="3" id="KW-0342">GTP-binding</keyword>
<reference evidence="5" key="1">
    <citation type="submission" date="2021-08" db="EMBL/GenBank/DDBJ databases">
        <title>WGS assembly of Ceratopteris richardii.</title>
        <authorList>
            <person name="Marchant D.B."/>
            <person name="Chen G."/>
            <person name="Jenkins J."/>
            <person name="Shu S."/>
            <person name="Leebens-Mack J."/>
            <person name="Grimwood J."/>
            <person name="Schmutz J."/>
            <person name="Soltis P."/>
            <person name="Soltis D."/>
            <person name="Chen Z.-H."/>
        </authorList>
    </citation>
    <scope>NUCLEOTIDE SEQUENCE</scope>
    <source>
        <strain evidence="5">Whitten #5841</strain>
        <tissue evidence="5">Leaf</tissue>
    </source>
</reference>
<dbReference type="SMART" id="SM00175">
    <property type="entry name" value="RAB"/>
    <property type="match status" value="1"/>
</dbReference>
<sequence>MISRLGKKNDGLVADNAPSGQVRVLVVGDSGVGKTSLIHYILHSKPILNARRTVGCSVEVKHIRYPSSTSSSSSAQIGTERDFFVELWDLSGHERYKDCRPLFYSQINGVIFVHDCSQRKTKVSLQKWAAEVAAHGTFSVPMVTFNAAGIPVPYLVIGNKVDIAPKNTGSSGNLVDVARHWVEKQGFLSPGDELPVTQSFPGNGGLDASAIEGHLALDAIQRFFIDLIRRKYFGVDNVKAPLPGWTSPPRSMGPYHSRGASLHDDELDDSYTSSNGQGVLHNPSIMPQETFLASGFPYHHHHPTGAGETHLIARSNSIAKSGGSSWLSDLDFR</sequence>
<protein>
    <submittedName>
        <fullName evidence="5">Uncharacterized protein</fullName>
    </submittedName>
</protein>
<dbReference type="PANTHER" id="PTHR24073">
    <property type="entry name" value="DRAB5-RELATED"/>
    <property type="match status" value="1"/>
</dbReference>
<keyword evidence="1" id="KW-0934">Plastid</keyword>
<evidence type="ECO:0000313" key="6">
    <source>
        <dbReference type="Proteomes" id="UP000825935"/>
    </source>
</evidence>
<dbReference type="AlphaFoldDB" id="A0A8T2UMC7"/>
<dbReference type="Proteomes" id="UP000825935">
    <property type="component" value="Chromosome 5"/>
</dbReference>
<proteinExistence type="predicted"/>
<accession>A0A8T2UMC7</accession>
<dbReference type="OrthoDB" id="5914890at2759"/>
<dbReference type="Gene3D" id="3.40.50.300">
    <property type="entry name" value="P-loop containing nucleotide triphosphate hydrolases"/>
    <property type="match status" value="1"/>
</dbReference>
<dbReference type="OMA" id="YDKEAMI"/>
<keyword evidence="1" id="KW-0150">Chloroplast</keyword>
<name>A0A8T2UMC7_CERRI</name>
<evidence type="ECO:0000256" key="4">
    <source>
        <dbReference type="SAM" id="MobiDB-lite"/>
    </source>
</evidence>
<gene>
    <name evidence="5" type="ORF">KP509_05G026300</name>
</gene>
<feature type="region of interest" description="Disordered" evidence="4">
    <location>
        <begin position="249"/>
        <end position="275"/>
    </location>
</feature>
<dbReference type="InterPro" id="IPR027417">
    <property type="entry name" value="P-loop_NTPase"/>
</dbReference>
<organism evidence="5 6">
    <name type="scientific">Ceratopteris richardii</name>
    <name type="common">Triangle waterfern</name>
    <dbReference type="NCBI Taxonomy" id="49495"/>
    <lineage>
        <taxon>Eukaryota</taxon>
        <taxon>Viridiplantae</taxon>
        <taxon>Streptophyta</taxon>
        <taxon>Embryophyta</taxon>
        <taxon>Tracheophyta</taxon>
        <taxon>Polypodiopsida</taxon>
        <taxon>Polypodiidae</taxon>
        <taxon>Polypodiales</taxon>
        <taxon>Pteridineae</taxon>
        <taxon>Pteridaceae</taxon>
        <taxon>Parkerioideae</taxon>
        <taxon>Ceratopteris</taxon>
    </lineage>
</organism>
<dbReference type="PRINTS" id="PR00449">
    <property type="entry name" value="RASTRNSFRMNG"/>
</dbReference>
<dbReference type="InterPro" id="IPR005225">
    <property type="entry name" value="Small_GTP-bd"/>
</dbReference>
<evidence type="ECO:0000313" key="5">
    <source>
        <dbReference type="EMBL" id="KAH7436572.1"/>
    </source>
</evidence>
<dbReference type="Pfam" id="PF08477">
    <property type="entry name" value="Roc"/>
    <property type="match status" value="1"/>
</dbReference>